<protein>
    <submittedName>
        <fullName evidence="10">Drug resistance transporter, Bcr/CflA subfamily</fullName>
    </submittedName>
</protein>
<evidence type="ECO:0000256" key="2">
    <source>
        <dbReference type="ARBA" id="ARBA00006236"/>
    </source>
</evidence>
<dbReference type="NCBIfam" id="TIGR00710">
    <property type="entry name" value="efflux_Bcr_CflA"/>
    <property type="match status" value="1"/>
</dbReference>
<dbReference type="RefSeq" id="WP_016277511.1">
    <property type="nucleotide sequence ID" value="NZ_JABVZU010000003.1"/>
</dbReference>
<gene>
    <name evidence="10" type="ORF">C802_03193</name>
</gene>
<dbReference type="STRING" id="1235788.C802_03193"/>
<dbReference type="AlphaFoldDB" id="R9I297"/>
<feature type="transmembrane region" description="Helical" evidence="8">
    <location>
        <begin position="133"/>
        <end position="151"/>
    </location>
</feature>
<dbReference type="GO" id="GO:1990961">
    <property type="term" value="P:xenobiotic detoxification by transmembrane export across the plasma membrane"/>
    <property type="evidence" value="ECO:0007669"/>
    <property type="project" value="InterPro"/>
</dbReference>
<sequence length="387" mass="41799">MVREERINSKLFLEGFLGLLSTFGPFVMDMYLASFPQIAEFYNAVPSLVQMSLATCTIGLAVGQFVFGIISDRYGRKVPLLLSLLLFLTVTIVCLLSPTIELFVFMRFFQGLAAAGAVVISRSIAADCYSGIALARIFGIIGMINGVSTVLSPMLGGFVAGAYAWKAVFITLFIIGLIMFAGTIQFRESLLQHNRICLSFTLLSSEVKRIVKNRSYVIPTMQYGFVMAMIFVNLASGPFIMDEYGFSAEQISLTFGVNAIALGVTAGLASRFKDMHKVVCYSNNGMIIASIFLVAALFLHLSFIVYEVAVFLLYLFVGAMCTATTTLAMDSERKNAGIASAFFGATGYIAGGIISPIVGIGNIFITSAILFIGLAFGNGILSRILKV</sequence>
<feature type="transmembrane region" description="Helical" evidence="8">
    <location>
        <begin position="12"/>
        <end position="32"/>
    </location>
</feature>
<keyword evidence="3" id="KW-0813">Transport</keyword>
<dbReference type="PATRIC" id="fig|1235788.3.peg.3284"/>
<dbReference type="Gene3D" id="1.20.1720.10">
    <property type="entry name" value="Multidrug resistance protein D"/>
    <property type="match status" value="1"/>
</dbReference>
<feature type="transmembrane region" description="Helical" evidence="8">
    <location>
        <begin position="336"/>
        <end position="354"/>
    </location>
</feature>
<comment type="caution">
    <text evidence="10">The sequence shown here is derived from an EMBL/GenBank/DDBJ whole genome shotgun (WGS) entry which is preliminary data.</text>
</comment>
<dbReference type="InterPro" id="IPR004812">
    <property type="entry name" value="Efflux_drug-R_Bcr/CmlA"/>
</dbReference>
<name>R9I297_9BACT</name>
<evidence type="ECO:0000313" key="11">
    <source>
        <dbReference type="Proteomes" id="UP000014200"/>
    </source>
</evidence>
<accession>R9I297</accession>
<dbReference type="GO" id="GO:0042910">
    <property type="term" value="F:xenobiotic transmembrane transporter activity"/>
    <property type="evidence" value="ECO:0007669"/>
    <property type="project" value="InterPro"/>
</dbReference>
<dbReference type="HOGENOM" id="CLU_001265_47_0_10"/>
<comment type="subcellular location">
    <subcellularLocation>
        <location evidence="1">Cell membrane</location>
        <topology evidence="1">Multi-pass membrane protein</topology>
    </subcellularLocation>
</comment>
<evidence type="ECO:0000256" key="6">
    <source>
        <dbReference type="ARBA" id="ARBA00022989"/>
    </source>
</evidence>
<proteinExistence type="inferred from homology"/>
<keyword evidence="11" id="KW-1185">Reference proteome</keyword>
<dbReference type="PANTHER" id="PTHR23502">
    <property type="entry name" value="MAJOR FACILITATOR SUPERFAMILY"/>
    <property type="match status" value="1"/>
</dbReference>
<dbReference type="GeneID" id="82153921"/>
<dbReference type="SUPFAM" id="SSF103473">
    <property type="entry name" value="MFS general substrate transporter"/>
    <property type="match status" value="1"/>
</dbReference>
<feature type="transmembrane region" description="Helical" evidence="8">
    <location>
        <begin position="163"/>
        <end position="186"/>
    </location>
</feature>
<dbReference type="InterPro" id="IPR036259">
    <property type="entry name" value="MFS_trans_sf"/>
</dbReference>
<evidence type="ECO:0000256" key="3">
    <source>
        <dbReference type="ARBA" id="ARBA00022448"/>
    </source>
</evidence>
<dbReference type="OrthoDB" id="9807274at2"/>
<feature type="transmembrane region" description="Helical" evidence="8">
    <location>
        <begin position="223"/>
        <end position="241"/>
    </location>
</feature>
<keyword evidence="4" id="KW-1003">Cell membrane</keyword>
<dbReference type="GO" id="GO:0005886">
    <property type="term" value="C:plasma membrane"/>
    <property type="evidence" value="ECO:0007669"/>
    <property type="project" value="UniProtKB-SubCell"/>
</dbReference>
<evidence type="ECO:0000256" key="8">
    <source>
        <dbReference type="SAM" id="Phobius"/>
    </source>
</evidence>
<feature type="transmembrane region" description="Helical" evidence="8">
    <location>
        <begin position="52"/>
        <end position="71"/>
    </location>
</feature>
<feature type="transmembrane region" description="Helical" evidence="8">
    <location>
        <begin position="360"/>
        <end position="381"/>
    </location>
</feature>
<dbReference type="PROSITE" id="PS50850">
    <property type="entry name" value="MFS"/>
    <property type="match status" value="1"/>
</dbReference>
<dbReference type="InterPro" id="IPR011701">
    <property type="entry name" value="MFS"/>
</dbReference>
<keyword evidence="5 8" id="KW-0812">Transmembrane</keyword>
<evidence type="ECO:0000256" key="5">
    <source>
        <dbReference type="ARBA" id="ARBA00022692"/>
    </source>
</evidence>
<feature type="transmembrane region" description="Helical" evidence="8">
    <location>
        <begin position="104"/>
        <end position="121"/>
    </location>
</feature>
<reference evidence="10 11" key="1">
    <citation type="submission" date="2013-04" db="EMBL/GenBank/DDBJ databases">
        <title>The Genome Sequence of Bacteroides massiliensis dnLKV3.</title>
        <authorList>
            <consortium name="The Broad Institute Genomics Platform"/>
            <consortium name="The Broad Institute Genome Sequencing Center for Infectious Disease"/>
            <person name="Earl A."/>
            <person name="Xavier R."/>
            <person name="Kuhn K."/>
            <person name="Stappenbeck T."/>
            <person name="Walker B."/>
            <person name="Young S."/>
            <person name="Zeng Q."/>
            <person name="Gargeya S."/>
            <person name="Fitzgerald M."/>
            <person name="Haas B."/>
            <person name="Abouelleil A."/>
            <person name="Allen A.W."/>
            <person name="Alvarado L."/>
            <person name="Arachchi H.M."/>
            <person name="Berlin A.M."/>
            <person name="Chapman S.B."/>
            <person name="Gainer-Dewar J."/>
            <person name="Goldberg J."/>
            <person name="Griggs A."/>
            <person name="Gujja S."/>
            <person name="Hansen M."/>
            <person name="Howarth C."/>
            <person name="Imamovic A."/>
            <person name="Ireland A."/>
            <person name="Larimer J."/>
            <person name="McCowan C."/>
            <person name="Murphy C."/>
            <person name="Pearson M."/>
            <person name="Poon T.W."/>
            <person name="Priest M."/>
            <person name="Roberts A."/>
            <person name="Saif S."/>
            <person name="Shea T."/>
            <person name="Sisk P."/>
            <person name="Sykes S."/>
            <person name="Wortman J."/>
            <person name="Nusbaum C."/>
            <person name="Birren B."/>
        </authorList>
    </citation>
    <scope>NUCLEOTIDE SEQUENCE [LARGE SCALE GENOMIC DNA]</scope>
    <source>
        <strain evidence="11">dnLKV3</strain>
    </source>
</reference>
<dbReference type="Proteomes" id="UP000014200">
    <property type="component" value="Unassembled WGS sequence"/>
</dbReference>
<evidence type="ECO:0000256" key="1">
    <source>
        <dbReference type="ARBA" id="ARBA00004651"/>
    </source>
</evidence>
<feature type="transmembrane region" description="Helical" evidence="8">
    <location>
        <begin position="311"/>
        <end position="329"/>
    </location>
</feature>
<feature type="transmembrane region" description="Helical" evidence="8">
    <location>
        <begin position="78"/>
        <end position="98"/>
    </location>
</feature>
<evidence type="ECO:0000313" key="10">
    <source>
        <dbReference type="EMBL" id="EOS10216.1"/>
    </source>
</evidence>
<dbReference type="EMBL" id="ASSP01000020">
    <property type="protein sequence ID" value="EOS10216.1"/>
    <property type="molecule type" value="Genomic_DNA"/>
</dbReference>
<keyword evidence="6 8" id="KW-1133">Transmembrane helix</keyword>
<feature type="transmembrane region" description="Helical" evidence="8">
    <location>
        <begin position="284"/>
        <end position="305"/>
    </location>
</feature>
<evidence type="ECO:0000256" key="4">
    <source>
        <dbReference type="ARBA" id="ARBA00022475"/>
    </source>
</evidence>
<keyword evidence="7 8" id="KW-0472">Membrane</keyword>
<organism evidence="10 11">
    <name type="scientific">Phocaeicola sartorii</name>
    <dbReference type="NCBI Taxonomy" id="671267"/>
    <lineage>
        <taxon>Bacteria</taxon>
        <taxon>Pseudomonadati</taxon>
        <taxon>Bacteroidota</taxon>
        <taxon>Bacteroidia</taxon>
        <taxon>Bacteroidales</taxon>
        <taxon>Bacteroidaceae</taxon>
        <taxon>Phocaeicola</taxon>
    </lineage>
</organism>
<dbReference type="Pfam" id="PF07690">
    <property type="entry name" value="MFS_1"/>
    <property type="match status" value="1"/>
</dbReference>
<evidence type="ECO:0000259" key="9">
    <source>
        <dbReference type="PROSITE" id="PS50850"/>
    </source>
</evidence>
<feature type="domain" description="Major facilitator superfamily (MFS) profile" evidence="9">
    <location>
        <begin position="10"/>
        <end position="387"/>
    </location>
</feature>
<dbReference type="PRINTS" id="PR01036">
    <property type="entry name" value="TCRTETB"/>
</dbReference>
<evidence type="ECO:0000256" key="7">
    <source>
        <dbReference type="ARBA" id="ARBA00023136"/>
    </source>
</evidence>
<feature type="transmembrane region" description="Helical" evidence="8">
    <location>
        <begin position="253"/>
        <end position="272"/>
    </location>
</feature>
<dbReference type="InterPro" id="IPR020846">
    <property type="entry name" value="MFS_dom"/>
</dbReference>
<dbReference type="PANTHER" id="PTHR23502:SF132">
    <property type="entry name" value="POLYAMINE TRANSPORTER 2-RELATED"/>
    <property type="match status" value="1"/>
</dbReference>
<comment type="similarity">
    <text evidence="2">Belongs to the major facilitator superfamily. Bcr/CmlA family.</text>
</comment>